<organism evidence="2 3">
    <name type="scientific">Alternaria atra</name>
    <dbReference type="NCBI Taxonomy" id="119953"/>
    <lineage>
        <taxon>Eukaryota</taxon>
        <taxon>Fungi</taxon>
        <taxon>Dikarya</taxon>
        <taxon>Ascomycota</taxon>
        <taxon>Pezizomycotina</taxon>
        <taxon>Dothideomycetes</taxon>
        <taxon>Pleosporomycetidae</taxon>
        <taxon>Pleosporales</taxon>
        <taxon>Pleosporineae</taxon>
        <taxon>Pleosporaceae</taxon>
        <taxon>Alternaria</taxon>
        <taxon>Alternaria sect. Ulocladioides</taxon>
    </lineage>
</organism>
<evidence type="ECO:0000313" key="3">
    <source>
        <dbReference type="Proteomes" id="UP000676310"/>
    </source>
</evidence>
<dbReference type="Proteomes" id="UP000676310">
    <property type="component" value="Unassembled WGS sequence"/>
</dbReference>
<dbReference type="OrthoDB" id="3801582at2759"/>
<accession>A0A8J2IC51</accession>
<proteinExistence type="predicted"/>
<name>A0A8J2IC51_9PLEO</name>
<protein>
    <submittedName>
        <fullName evidence="2">Uncharacterized protein</fullName>
    </submittedName>
</protein>
<evidence type="ECO:0000313" key="2">
    <source>
        <dbReference type="EMBL" id="CAG5188855.1"/>
    </source>
</evidence>
<gene>
    <name evidence="2" type="ORF">ALTATR162_LOCUS12046</name>
</gene>
<reference evidence="2" key="1">
    <citation type="submission" date="2021-05" db="EMBL/GenBank/DDBJ databases">
        <authorList>
            <person name="Stam R."/>
        </authorList>
    </citation>
    <scope>NUCLEOTIDE SEQUENCE</scope>
    <source>
        <strain evidence="2">CS162</strain>
    </source>
</reference>
<dbReference type="AlphaFoldDB" id="A0A8J2IC51"/>
<dbReference type="EMBL" id="CAJRGZ010000032">
    <property type="protein sequence ID" value="CAG5188855.1"/>
    <property type="molecule type" value="Genomic_DNA"/>
</dbReference>
<dbReference type="GeneID" id="67012386"/>
<evidence type="ECO:0000256" key="1">
    <source>
        <dbReference type="SAM" id="MobiDB-lite"/>
    </source>
</evidence>
<feature type="region of interest" description="Disordered" evidence="1">
    <location>
        <begin position="143"/>
        <end position="183"/>
    </location>
</feature>
<comment type="caution">
    <text evidence="2">The sequence shown here is derived from an EMBL/GenBank/DDBJ whole genome shotgun (WGS) entry which is preliminary data.</text>
</comment>
<feature type="region of interest" description="Disordered" evidence="1">
    <location>
        <begin position="352"/>
        <end position="407"/>
    </location>
</feature>
<keyword evidence="3" id="KW-1185">Reference proteome</keyword>
<feature type="compositionally biased region" description="Basic and acidic residues" evidence="1">
    <location>
        <begin position="385"/>
        <end position="395"/>
    </location>
</feature>
<feature type="compositionally biased region" description="Polar residues" evidence="1">
    <location>
        <begin position="352"/>
        <end position="364"/>
    </location>
</feature>
<feature type="compositionally biased region" description="Gly residues" evidence="1">
    <location>
        <begin position="366"/>
        <end position="375"/>
    </location>
</feature>
<dbReference type="RefSeq" id="XP_043175626.1">
    <property type="nucleotide sequence ID" value="XM_043319691.1"/>
</dbReference>
<sequence>MSTEQTPERAFEQFVGNIELSAFEMFTNDAYFVDDNASSCDLPLPSVECGEGLLGNFFDSAIDVGLDIEGLHNDMSVWPVGDLLGCAEHLSTGPVEITSSSPQHTEVLATPVPSPPSGSIEALWRPLMGSSPVEKVFPDLPTPSRAPAKARAPKAQPAVKAKASPKPKVSKVVKTTKPAKTHKRTISAPFSVPRRVQELYNLPWSHLSQEEKSLLLLPLLQGIDPNTGAKIGEAGSLLPPPQFEMVREDVFGTGDDGANLMEKHSTPKTSSTVAIITREIDTEDAAVFHACNEFNKQLDLKKKQSGHPNFSFDIPDFQFDETNFDMFDNFTPADQGLGGPYDNGVIGAPVQKPTSSTNVNSNTKGNGDGVIGGDIGQMPTPSGEYGRKRQQEALKRNAMLRGAGRRR</sequence>
<feature type="compositionally biased region" description="Low complexity" evidence="1">
    <location>
        <begin position="143"/>
        <end position="162"/>
    </location>
</feature>